<accession>A0A9W6LTS9</accession>
<feature type="transmembrane region" description="Helical" evidence="1">
    <location>
        <begin position="12"/>
        <end position="36"/>
    </location>
</feature>
<protein>
    <submittedName>
        <fullName evidence="2">Uncharacterized protein</fullName>
    </submittedName>
</protein>
<evidence type="ECO:0000313" key="3">
    <source>
        <dbReference type="Proteomes" id="UP001144323"/>
    </source>
</evidence>
<keyword evidence="3" id="KW-1185">Reference proteome</keyword>
<reference evidence="2" key="1">
    <citation type="journal article" date="2023" name="Int. J. Syst. Evol. Microbiol.">
        <title>Methylocystis iwaonis sp. nov., a type II methane-oxidizing bacterium from surface soil of a rice paddy field in Japan, and emended description of the genus Methylocystis (ex Whittenbury et al. 1970) Bowman et al. 1993.</title>
        <authorList>
            <person name="Kaise H."/>
            <person name="Sawadogo J.B."/>
            <person name="Alam M.S."/>
            <person name="Ueno C."/>
            <person name="Dianou D."/>
            <person name="Shinjo R."/>
            <person name="Asakawa S."/>
        </authorList>
    </citation>
    <scope>NUCLEOTIDE SEQUENCE</scope>
    <source>
        <strain evidence="2">LMG27198</strain>
    </source>
</reference>
<evidence type="ECO:0000313" key="2">
    <source>
        <dbReference type="EMBL" id="GLI95045.1"/>
    </source>
</evidence>
<feature type="transmembrane region" description="Helical" evidence="1">
    <location>
        <begin position="68"/>
        <end position="91"/>
    </location>
</feature>
<evidence type="ECO:0000256" key="1">
    <source>
        <dbReference type="SAM" id="Phobius"/>
    </source>
</evidence>
<keyword evidence="1" id="KW-1133">Transmembrane helix</keyword>
<gene>
    <name evidence="2" type="ORF">LMG27198_40370</name>
</gene>
<feature type="transmembrane region" description="Helical" evidence="1">
    <location>
        <begin position="42"/>
        <end position="61"/>
    </location>
</feature>
<proteinExistence type="predicted"/>
<keyword evidence="1" id="KW-0472">Membrane</keyword>
<keyword evidence="1" id="KW-0812">Transmembrane</keyword>
<dbReference type="EMBL" id="BSEC01000001">
    <property type="protein sequence ID" value="GLI95045.1"/>
    <property type="molecule type" value="Genomic_DNA"/>
</dbReference>
<organism evidence="2 3">
    <name type="scientific">Methylocystis echinoides</name>
    <dbReference type="NCBI Taxonomy" id="29468"/>
    <lineage>
        <taxon>Bacteria</taxon>
        <taxon>Pseudomonadati</taxon>
        <taxon>Pseudomonadota</taxon>
        <taxon>Alphaproteobacteria</taxon>
        <taxon>Hyphomicrobiales</taxon>
        <taxon>Methylocystaceae</taxon>
        <taxon>Methylocystis</taxon>
    </lineage>
</organism>
<sequence length="92" mass="10216">MLDRIPQSLQKPLGLTLGWAFLVFSILAIPLSVVTLQRWFQIPWWAALIGVFLVTLIPYAGRFAYLGLALIGAWYVIDAGFSFSGAVGRFID</sequence>
<name>A0A9W6LTS9_9HYPH</name>
<dbReference type="AlphaFoldDB" id="A0A9W6LTS9"/>
<dbReference type="Proteomes" id="UP001144323">
    <property type="component" value="Unassembled WGS sequence"/>
</dbReference>
<comment type="caution">
    <text evidence="2">The sequence shown here is derived from an EMBL/GenBank/DDBJ whole genome shotgun (WGS) entry which is preliminary data.</text>
</comment>
<dbReference type="RefSeq" id="WP_281805376.1">
    <property type="nucleotide sequence ID" value="NZ_BSEC01000001.1"/>
</dbReference>